<feature type="region of interest" description="Disordered" evidence="8">
    <location>
        <begin position="1"/>
        <end position="22"/>
    </location>
</feature>
<dbReference type="GO" id="GO:0005886">
    <property type="term" value="C:plasma membrane"/>
    <property type="evidence" value="ECO:0007669"/>
    <property type="project" value="UniProtKB-SubCell"/>
</dbReference>
<dbReference type="AlphaFoldDB" id="A0A2P8DKT8"/>
<evidence type="ECO:0000256" key="1">
    <source>
        <dbReference type="ARBA" id="ARBA00004651"/>
    </source>
</evidence>
<dbReference type="NCBIfam" id="TIGR03173">
    <property type="entry name" value="pbuX"/>
    <property type="match status" value="1"/>
</dbReference>
<evidence type="ECO:0000256" key="4">
    <source>
        <dbReference type="ARBA" id="ARBA00022475"/>
    </source>
</evidence>
<keyword evidence="5 9" id="KW-0812">Transmembrane</keyword>
<dbReference type="InterPro" id="IPR006043">
    <property type="entry name" value="NCS2"/>
</dbReference>
<evidence type="ECO:0000256" key="7">
    <source>
        <dbReference type="ARBA" id="ARBA00023136"/>
    </source>
</evidence>
<dbReference type="InterPro" id="IPR036259">
    <property type="entry name" value="MFS_trans_sf"/>
</dbReference>
<feature type="transmembrane region" description="Helical" evidence="9">
    <location>
        <begin position="390"/>
        <end position="407"/>
    </location>
</feature>
<keyword evidence="4" id="KW-1003">Cell membrane</keyword>
<evidence type="ECO:0000313" key="11">
    <source>
        <dbReference type="Proteomes" id="UP000240542"/>
    </source>
</evidence>
<feature type="transmembrane region" description="Helical" evidence="9">
    <location>
        <begin position="180"/>
        <end position="200"/>
    </location>
</feature>
<feature type="compositionally biased region" description="Basic and acidic residues" evidence="8">
    <location>
        <begin position="1"/>
        <end position="13"/>
    </location>
</feature>
<keyword evidence="6 9" id="KW-1133">Transmembrane helix</keyword>
<feature type="transmembrane region" description="Helical" evidence="9">
    <location>
        <begin position="39"/>
        <end position="57"/>
    </location>
</feature>
<reference evidence="10 11" key="1">
    <citation type="submission" date="2018-03" db="EMBL/GenBank/DDBJ databases">
        <title>Genomic Encyclopedia of Archaeal and Bacterial Type Strains, Phase II (KMG-II): from individual species to whole genera.</title>
        <authorList>
            <person name="Goeker M."/>
        </authorList>
    </citation>
    <scope>NUCLEOTIDE SEQUENCE [LARGE SCALE GENOMIC DNA]</scope>
    <source>
        <strain evidence="10 11">DSM 45312</strain>
    </source>
</reference>
<feature type="transmembrane region" description="Helical" evidence="9">
    <location>
        <begin position="360"/>
        <end position="378"/>
    </location>
</feature>
<dbReference type="PANTHER" id="PTHR42810:SF4">
    <property type="entry name" value="URIC ACID TRANSPORTER UACT"/>
    <property type="match status" value="1"/>
</dbReference>
<dbReference type="Pfam" id="PF00860">
    <property type="entry name" value="Xan_ur_permease"/>
    <property type="match status" value="1"/>
</dbReference>
<comment type="similarity">
    <text evidence="2">Belongs to the nucleobase:cation symporter-2 (NCS2) (TC 2.A.40) family.</text>
</comment>
<dbReference type="InterPro" id="IPR017588">
    <property type="entry name" value="UacT-like"/>
</dbReference>
<evidence type="ECO:0000256" key="9">
    <source>
        <dbReference type="SAM" id="Phobius"/>
    </source>
</evidence>
<dbReference type="PANTHER" id="PTHR42810">
    <property type="entry name" value="PURINE PERMEASE C1399.01C-RELATED"/>
    <property type="match status" value="1"/>
</dbReference>
<feature type="transmembrane region" description="Helical" evidence="9">
    <location>
        <begin position="301"/>
        <end position="323"/>
    </location>
</feature>
<protein>
    <submittedName>
        <fullName evidence="10">Xanthine permease</fullName>
    </submittedName>
</protein>
<proteinExistence type="inferred from homology"/>
<feature type="transmembrane region" description="Helical" evidence="9">
    <location>
        <begin position="330"/>
        <end position="348"/>
    </location>
</feature>
<evidence type="ECO:0000256" key="5">
    <source>
        <dbReference type="ARBA" id="ARBA00022692"/>
    </source>
</evidence>
<keyword evidence="7 9" id="KW-0472">Membrane</keyword>
<organism evidence="10 11">
    <name type="scientific">Murinocardiopsis flavida</name>
    <dbReference type="NCBI Taxonomy" id="645275"/>
    <lineage>
        <taxon>Bacteria</taxon>
        <taxon>Bacillati</taxon>
        <taxon>Actinomycetota</taxon>
        <taxon>Actinomycetes</taxon>
        <taxon>Streptosporangiales</taxon>
        <taxon>Nocardiopsidaceae</taxon>
        <taxon>Murinocardiopsis</taxon>
    </lineage>
</organism>
<dbReference type="OrthoDB" id="9805749at2"/>
<evidence type="ECO:0000313" key="10">
    <source>
        <dbReference type="EMBL" id="PSK97837.1"/>
    </source>
</evidence>
<evidence type="ECO:0000256" key="6">
    <source>
        <dbReference type="ARBA" id="ARBA00022989"/>
    </source>
</evidence>
<name>A0A2P8DKT8_9ACTN</name>
<comment type="subcellular location">
    <subcellularLocation>
        <location evidence="1">Cell membrane</location>
        <topology evidence="1">Multi-pass membrane protein</topology>
    </subcellularLocation>
</comment>
<comment type="caution">
    <text evidence="10">The sequence shown here is derived from an EMBL/GenBank/DDBJ whole genome shotgun (WGS) entry which is preliminary data.</text>
</comment>
<feature type="transmembrane region" description="Helical" evidence="9">
    <location>
        <begin position="231"/>
        <end position="248"/>
    </location>
</feature>
<dbReference type="SUPFAM" id="SSF103473">
    <property type="entry name" value="MFS general substrate transporter"/>
    <property type="match status" value="1"/>
</dbReference>
<keyword evidence="3" id="KW-0813">Transport</keyword>
<feature type="transmembrane region" description="Helical" evidence="9">
    <location>
        <begin position="207"/>
        <end position="225"/>
    </location>
</feature>
<sequence>MVWDNSRKAKETPPDTPASAVDERHSAVRTTLFGLQHVLVMYAGVVIVPIVVGSALGLSDADIAKLVSIDLVLAGIGTLLQSLGVWKFGIRMPLVVGAASNGIIPMVLVGENHGLPTVYGSILVGGVIWIFMAPLFGMLLKLFPTVVTGTVIALIGLTLIPVGLRMIVGDDPEDPGYGKLSHIALAGFTIALIVVFRRLLKGVAGQLSILFALIVGAVVGWAVGIGDLSHIGAGPVIGLMGPMHFGTLQFHLPSILLFLVIIFVITVEASGQGVAVGQVVGKRVGPSDIARLLRVDGLMTALSGLFSGFVYTTFGQNIGLIALTGVRSRFPVAVGGVILLALGVFHPVGEVFASFPKPVIGAAAVVTFGALIVTGVQLLSSVDFNRPSNLMIVMISLSAGLIPAYIPDFYTRMPHLAEMFLESGVATGTALAVTLNLVFHAGRRRGDGSAAPPGEGRPGSGEEPRTD</sequence>
<dbReference type="Proteomes" id="UP000240542">
    <property type="component" value="Unassembled WGS sequence"/>
</dbReference>
<feature type="transmembrane region" description="Helical" evidence="9">
    <location>
        <begin position="255"/>
        <end position="281"/>
    </location>
</feature>
<gene>
    <name evidence="10" type="ORF">CLV63_107233</name>
</gene>
<dbReference type="EMBL" id="PYGA01000007">
    <property type="protein sequence ID" value="PSK97837.1"/>
    <property type="molecule type" value="Genomic_DNA"/>
</dbReference>
<evidence type="ECO:0000256" key="3">
    <source>
        <dbReference type="ARBA" id="ARBA00022448"/>
    </source>
</evidence>
<evidence type="ECO:0000256" key="2">
    <source>
        <dbReference type="ARBA" id="ARBA00008821"/>
    </source>
</evidence>
<feature type="transmembrane region" description="Helical" evidence="9">
    <location>
        <begin position="63"/>
        <end position="80"/>
    </location>
</feature>
<keyword evidence="11" id="KW-1185">Reference proteome</keyword>
<feature type="region of interest" description="Disordered" evidence="8">
    <location>
        <begin position="444"/>
        <end position="467"/>
    </location>
</feature>
<accession>A0A2P8DKT8</accession>
<dbReference type="NCBIfam" id="NF037981">
    <property type="entry name" value="NCS2_1"/>
    <property type="match status" value="1"/>
</dbReference>
<feature type="transmembrane region" description="Helical" evidence="9">
    <location>
        <begin position="419"/>
        <end position="439"/>
    </location>
</feature>
<feature type="transmembrane region" description="Helical" evidence="9">
    <location>
        <begin position="116"/>
        <end position="139"/>
    </location>
</feature>
<dbReference type="GO" id="GO:0042907">
    <property type="term" value="F:xanthine transmembrane transporter activity"/>
    <property type="evidence" value="ECO:0007669"/>
    <property type="project" value="TreeGrafter"/>
</dbReference>
<feature type="transmembrane region" description="Helical" evidence="9">
    <location>
        <begin position="146"/>
        <end position="168"/>
    </location>
</feature>
<evidence type="ECO:0000256" key="8">
    <source>
        <dbReference type="SAM" id="MobiDB-lite"/>
    </source>
</evidence>